<evidence type="ECO:0000256" key="1">
    <source>
        <dbReference type="ARBA" id="ARBA00001286"/>
    </source>
</evidence>
<evidence type="ECO:0000313" key="13">
    <source>
        <dbReference type="EMBL" id="CAD8400003.1"/>
    </source>
</evidence>
<evidence type="ECO:0000256" key="2">
    <source>
        <dbReference type="ARBA" id="ARBA00008711"/>
    </source>
</evidence>
<accession>A0A7S0G541</accession>
<keyword evidence="8" id="KW-0234">DNA repair</keyword>
<evidence type="ECO:0000256" key="7">
    <source>
        <dbReference type="ARBA" id="ARBA00022763"/>
    </source>
</evidence>
<dbReference type="EC" id="2.1.1.63" evidence="3"/>
<evidence type="ECO:0000259" key="12">
    <source>
        <dbReference type="Pfam" id="PF01035"/>
    </source>
</evidence>
<organism evidence="13">
    <name type="scientific">Rhodosorus marinus</name>
    <dbReference type="NCBI Taxonomy" id="101924"/>
    <lineage>
        <taxon>Eukaryota</taxon>
        <taxon>Rhodophyta</taxon>
        <taxon>Stylonematophyceae</taxon>
        <taxon>Stylonematales</taxon>
        <taxon>Stylonemataceae</taxon>
        <taxon>Rhodosorus</taxon>
    </lineage>
</organism>
<gene>
    <name evidence="13" type="ORF">RMAR0315_LOCUS9996</name>
</gene>
<proteinExistence type="inferred from homology"/>
<dbReference type="NCBIfam" id="TIGR00589">
    <property type="entry name" value="ogt"/>
    <property type="match status" value="1"/>
</dbReference>
<keyword evidence="6" id="KW-0808">Transferase</keyword>
<dbReference type="Pfam" id="PF01035">
    <property type="entry name" value="DNA_binding_1"/>
    <property type="match status" value="1"/>
</dbReference>
<keyword evidence="7" id="KW-0227">DNA damage</keyword>
<dbReference type="Gene3D" id="1.10.10.10">
    <property type="entry name" value="Winged helix-like DNA-binding domain superfamily/Winged helix DNA-binding domain"/>
    <property type="match status" value="1"/>
</dbReference>
<evidence type="ECO:0000256" key="9">
    <source>
        <dbReference type="ARBA" id="ARBA00030795"/>
    </source>
</evidence>
<evidence type="ECO:0000256" key="5">
    <source>
        <dbReference type="ARBA" id="ARBA00022603"/>
    </source>
</evidence>
<evidence type="ECO:0000256" key="8">
    <source>
        <dbReference type="ARBA" id="ARBA00023204"/>
    </source>
</evidence>
<protein>
    <recommendedName>
        <fullName evidence="4">Methylated-DNA--protein-cysteine methyltransferase</fullName>
        <ecNumber evidence="3">2.1.1.63</ecNumber>
    </recommendedName>
    <alternativeName>
        <fullName evidence="9">6-O-methylguanine-DNA methyltransferase</fullName>
    </alternativeName>
    <alternativeName>
        <fullName evidence="10">O-6-methylguanine-DNA-alkyltransferase</fullName>
    </alternativeName>
</protein>
<dbReference type="GO" id="GO:0003908">
    <property type="term" value="F:methylated-DNA-[protein]-cysteine S-methyltransferase activity"/>
    <property type="evidence" value="ECO:0007669"/>
    <property type="project" value="UniProtKB-EC"/>
</dbReference>
<evidence type="ECO:0000256" key="11">
    <source>
        <dbReference type="ARBA" id="ARBA00049348"/>
    </source>
</evidence>
<keyword evidence="5" id="KW-0489">Methyltransferase</keyword>
<evidence type="ECO:0000256" key="6">
    <source>
        <dbReference type="ARBA" id="ARBA00022679"/>
    </source>
</evidence>
<dbReference type="InterPro" id="IPR036388">
    <property type="entry name" value="WH-like_DNA-bd_sf"/>
</dbReference>
<comment type="catalytic activity">
    <reaction evidence="11">
        <text>a 6-O-methyl-2'-deoxyguanosine in DNA + L-cysteinyl-[protein] = S-methyl-L-cysteinyl-[protein] + a 2'-deoxyguanosine in DNA</text>
        <dbReference type="Rhea" id="RHEA:24000"/>
        <dbReference type="Rhea" id="RHEA-COMP:10131"/>
        <dbReference type="Rhea" id="RHEA-COMP:10132"/>
        <dbReference type="Rhea" id="RHEA-COMP:11367"/>
        <dbReference type="Rhea" id="RHEA-COMP:11368"/>
        <dbReference type="ChEBI" id="CHEBI:29950"/>
        <dbReference type="ChEBI" id="CHEBI:82612"/>
        <dbReference type="ChEBI" id="CHEBI:85445"/>
        <dbReference type="ChEBI" id="CHEBI:85448"/>
        <dbReference type="EC" id="2.1.1.63"/>
    </reaction>
</comment>
<dbReference type="CDD" id="cd06445">
    <property type="entry name" value="ATase"/>
    <property type="match status" value="1"/>
</dbReference>
<dbReference type="PROSITE" id="PS00374">
    <property type="entry name" value="MGMT"/>
    <property type="match status" value="1"/>
</dbReference>
<dbReference type="GO" id="GO:0032259">
    <property type="term" value="P:methylation"/>
    <property type="evidence" value="ECO:0007669"/>
    <property type="project" value="UniProtKB-KW"/>
</dbReference>
<sequence length="209" mass="23622">MTVIIGVTRKHAGGPVIAEMNVSYSYRTMRSALMYVDALPLKRLGRVCNVDSKKKENRLARLRGEVHLKDACPLGENASCGVCRSDLTRFRKRVLHALCHVPEGHFTTYGEIARELKSSPRAVGQALRRNPFNVEGAYPRVPCHRVVATNYHLGGFSGVWNPEHENGIKKRNMLESEGLTIDEEYRVHHSLRQDRFVKAEDENDVQSSL</sequence>
<evidence type="ECO:0000256" key="10">
    <source>
        <dbReference type="ARBA" id="ARBA00031621"/>
    </source>
</evidence>
<evidence type="ECO:0000256" key="3">
    <source>
        <dbReference type="ARBA" id="ARBA00011918"/>
    </source>
</evidence>
<dbReference type="InterPro" id="IPR014048">
    <property type="entry name" value="MethylDNA_cys_MeTrfase_DNA-bd"/>
</dbReference>
<name>A0A7S0G541_9RHOD</name>
<comment type="similarity">
    <text evidence="2">Belongs to the MGMT family.</text>
</comment>
<dbReference type="GO" id="GO:0006281">
    <property type="term" value="P:DNA repair"/>
    <property type="evidence" value="ECO:0007669"/>
    <property type="project" value="UniProtKB-KW"/>
</dbReference>
<dbReference type="AlphaFoldDB" id="A0A7S0G541"/>
<dbReference type="InterPro" id="IPR001497">
    <property type="entry name" value="MethylDNA_cys_MeTrfase_AS"/>
</dbReference>
<dbReference type="InterPro" id="IPR036217">
    <property type="entry name" value="MethylDNA_cys_MeTrfase_DNAb"/>
</dbReference>
<reference evidence="13" key="1">
    <citation type="submission" date="2021-01" db="EMBL/GenBank/DDBJ databases">
        <authorList>
            <person name="Corre E."/>
            <person name="Pelletier E."/>
            <person name="Niang G."/>
            <person name="Scheremetjew M."/>
            <person name="Finn R."/>
            <person name="Kale V."/>
            <person name="Holt S."/>
            <person name="Cochrane G."/>
            <person name="Meng A."/>
            <person name="Brown T."/>
            <person name="Cohen L."/>
        </authorList>
    </citation>
    <scope>NUCLEOTIDE SEQUENCE</scope>
    <source>
        <strain evidence="13">UTEX LB 2760</strain>
    </source>
</reference>
<dbReference type="PANTHER" id="PTHR10815">
    <property type="entry name" value="METHYLATED-DNA--PROTEIN-CYSTEINE METHYLTRANSFERASE"/>
    <property type="match status" value="1"/>
</dbReference>
<dbReference type="SUPFAM" id="SSF46767">
    <property type="entry name" value="Methylated DNA-protein cysteine methyltransferase, C-terminal domain"/>
    <property type="match status" value="1"/>
</dbReference>
<dbReference type="PANTHER" id="PTHR10815:SF13">
    <property type="entry name" value="METHYLATED-DNA--PROTEIN-CYSTEINE METHYLTRANSFERASE"/>
    <property type="match status" value="1"/>
</dbReference>
<feature type="domain" description="Methylated-DNA-[protein]-cysteine S-methyltransferase DNA binding" evidence="12">
    <location>
        <begin position="90"/>
        <end position="178"/>
    </location>
</feature>
<dbReference type="EMBL" id="HBEK01018279">
    <property type="protein sequence ID" value="CAD8400003.1"/>
    <property type="molecule type" value="Transcribed_RNA"/>
</dbReference>
<evidence type="ECO:0000256" key="4">
    <source>
        <dbReference type="ARBA" id="ARBA00015377"/>
    </source>
</evidence>
<comment type="catalytic activity">
    <reaction evidence="1">
        <text>a 4-O-methyl-thymidine in DNA + L-cysteinyl-[protein] = a thymidine in DNA + S-methyl-L-cysteinyl-[protein]</text>
        <dbReference type="Rhea" id="RHEA:53428"/>
        <dbReference type="Rhea" id="RHEA-COMP:10131"/>
        <dbReference type="Rhea" id="RHEA-COMP:10132"/>
        <dbReference type="Rhea" id="RHEA-COMP:13555"/>
        <dbReference type="Rhea" id="RHEA-COMP:13556"/>
        <dbReference type="ChEBI" id="CHEBI:29950"/>
        <dbReference type="ChEBI" id="CHEBI:82612"/>
        <dbReference type="ChEBI" id="CHEBI:137386"/>
        <dbReference type="ChEBI" id="CHEBI:137387"/>
        <dbReference type="EC" id="2.1.1.63"/>
    </reaction>
</comment>